<evidence type="ECO:0000256" key="3">
    <source>
        <dbReference type="ARBA" id="ARBA00012706"/>
    </source>
</evidence>
<proteinExistence type="inferred from homology"/>
<comment type="caution">
    <text evidence="7">The sequence shown here is derived from an EMBL/GenBank/DDBJ whole genome shotgun (WGS) entry which is preliminary data.</text>
</comment>
<dbReference type="InterPro" id="IPR017853">
    <property type="entry name" value="GH"/>
</dbReference>
<name>A0A7J6WET7_THATH</name>
<accession>A0A7J6WET7</accession>
<sequence>MHVVCEARVPRAMSFVATSNNQFVLNGAPFLFNGFNSYWMMNVAADPNERHKVSEVFRDASAIGLTVCRTWAFSDGGAKALQISPGVYDERVFQALDFVVSEARQFGIRLVLSFINNYNDFGGKAQYVQWAKSAGVQITSDDDFYTNDVLKKYYKDHVQDYSGKTVNDWAQEMATFVKSIDNRHLLEIGMEGFYGDSMPDKKQFNPGYQVGTDFISSNQIKEIDFATIHAYPDLWLPGQSEDSQLAFVQRWISSHWTDAQMTIRKPLVFAEFGKSKKDPGYSLSARDSYINSVYNNIYNDAKNGGSFAGGMVWQIMAEGMESYYDGYEIVLSQNPSTAGLISAQSQKMTALARSV</sequence>
<evidence type="ECO:0000256" key="4">
    <source>
        <dbReference type="ARBA" id="ARBA00022801"/>
    </source>
</evidence>
<dbReference type="SUPFAM" id="SSF51445">
    <property type="entry name" value="(Trans)glycosidases"/>
    <property type="match status" value="1"/>
</dbReference>
<dbReference type="Pfam" id="PF26410">
    <property type="entry name" value="GH5_mannosidase"/>
    <property type="match status" value="2"/>
</dbReference>
<dbReference type="GO" id="GO:0000272">
    <property type="term" value="P:polysaccharide catabolic process"/>
    <property type="evidence" value="ECO:0007669"/>
    <property type="project" value="InterPro"/>
</dbReference>
<dbReference type="InterPro" id="IPR001547">
    <property type="entry name" value="Glyco_hydro_5"/>
</dbReference>
<evidence type="ECO:0000313" key="7">
    <source>
        <dbReference type="EMBL" id="KAF5195397.1"/>
    </source>
</evidence>
<dbReference type="PANTHER" id="PTHR31451:SF59">
    <property type="entry name" value="MANNAN ENDO-1,4-BETA-MANNOSIDASE"/>
    <property type="match status" value="1"/>
</dbReference>
<dbReference type="InterPro" id="IPR045053">
    <property type="entry name" value="MAN-like"/>
</dbReference>
<dbReference type="Proteomes" id="UP000554482">
    <property type="component" value="Unassembled WGS sequence"/>
</dbReference>
<gene>
    <name evidence="7" type="ORF">FRX31_015017</name>
</gene>
<keyword evidence="8" id="KW-1185">Reference proteome</keyword>
<dbReference type="OrthoDB" id="406631at2759"/>
<feature type="domain" description="Glycoside hydrolase family 5" evidence="6">
    <location>
        <begin position="14"/>
        <end position="151"/>
    </location>
</feature>
<dbReference type="PANTHER" id="PTHR31451">
    <property type="match status" value="1"/>
</dbReference>
<evidence type="ECO:0000259" key="6">
    <source>
        <dbReference type="Pfam" id="PF26410"/>
    </source>
</evidence>
<evidence type="ECO:0000256" key="2">
    <source>
        <dbReference type="ARBA" id="ARBA00005641"/>
    </source>
</evidence>
<comment type="catalytic activity">
    <reaction evidence="1">
        <text>Random hydrolysis of (1-&gt;4)-beta-D-mannosidic linkages in mannans, galactomannans and glucomannans.</text>
        <dbReference type="EC" id="3.2.1.78"/>
    </reaction>
</comment>
<dbReference type="EMBL" id="JABWDY010017374">
    <property type="protein sequence ID" value="KAF5195397.1"/>
    <property type="molecule type" value="Genomic_DNA"/>
</dbReference>
<keyword evidence="4" id="KW-0378">Hydrolase</keyword>
<evidence type="ECO:0000256" key="5">
    <source>
        <dbReference type="ARBA" id="ARBA00023295"/>
    </source>
</evidence>
<evidence type="ECO:0000256" key="1">
    <source>
        <dbReference type="ARBA" id="ARBA00001678"/>
    </source>
</evidence>
<dbReference type="GO" id="GO:0016985">
    <property type="term" value="F:mannan endo-1,4-beta-mannosidase activity"/>
    <property type="evidence" value="ECO:0007669"/>
    <property type="project" value="UniProtKB-EC"/>
</dbReference>
<organism evidence="7 8">
    <name type="scientific">Thalictrum thalictroides</name>
    <name type="common">Rue-anemone</name>
    <name type="synonym">Anemone thalictroides</name>
    <dbReference type="NCBI Taxonomy" id="46969"/>
    <lineage>
        <taxon>Eukaryota</taxon>
        <taxon>Viridiplantae</taxon>
        <taxon>Streptophyta</taxon>
        <taxon>Embryophyta</taxon>
        <taxon>Tracheophyta</taxon>
        <taxon>Spermatophyta</taxon>
        <taxon>Magnoliopsida</taxon>
        <taxon>Ranunculales</taxon>
        <taxon>Ranunculaceae</taxon>
        <taxon>Thalictroideae</taxon>
        <taxon>Thalictrum</taxon>
    </lineage>
</organism>
<comment type="similarity">
    <text evidence="2">Belongs to the glycosyl hydrolase 5 (cellulase A) family.</text>
</comment>
<keyword evidence="5" id="KW-0326">Glycosidase</keyword>
<evidence type="ECO:0000313" key="8">
    <source>
        <dbReference type="Proteomes" id="UP000554482"/>
    </source>
</evidence>
<feature type="domain" description="Glycoside hydrolase family 5" evidence="6">
    <location>
        <begin position="164"/>
        <end position="314"/>
    </location>
</feature>
<dbReference type="FunFam" id="3.20.20.80:FF:000313">
    <property type="entry name" value="Uncharacterized protein"/>
    <property type="match status" value="1"/>
</dbReference>
<dbReference type="EC" id="3.2.1.78" evidence="3"/>
<dbReference type="AlphaFoldDB" id="A0A7J6WET7"/>
<reference evidence="7 8" key="1">
    <citation type="submission" date="2020-06" db="EMBL/GenBank/DDBJ databases">
        <title>Transcriptomic and genomic resources for Thalictrum thalictroides and T. hernandezii: Facilitating candidate gene discovery in an emerging model plant lineage.</title>
        <authorList>
            <person name="Arias T."/>
            <person name="Riano-Pachon D.M."/>
            <person name="Di Stilio V.S."/>
        </authorList>
    </citation>
    <scope>NUCLEOTIDE SEQUENCE [LARGE SCALE GENOMIC DNA]</scope>
    <source>
        <strain evidence="8">cv. WT478/WT964</strain>
        <tissue evidence="7">Leaves</tissue>
    </source>
</reference>
<protein>
    <recommendedName>
        <fullName evidence="3">mannan endo-1,4-beta-mannosidase</fullName>
        <ecNumber evidence="3">3.2.1.78</ecNumber>
    </recommendedName>
</protein>
<dbReference type="Gene3D" id="3.20.20.80">
    <property type="entry name" value="Glycosidases"/>
    <property type="match status" value="2"/>
</dbReference>